<evidence type="ECO:0000256" key="2">
    <source>
        <dbReference type="ARBA" id="ARBA00022679"/>
    </source>
</evidence>
<dbReference type="Gene3D" id="3.90.550.10">
    <property type="entry name" value="Spore Coat Polysaccharide Biosynthesis Protein SpsA, Chain A"/>
    <property type="match status" value="1"/>
</dbReference>
<reference evidence="4 5" key="1">
    <citation type="journal article" date="2014" name="Mol. Biol. Evol.">
        <title>Massive expansion of Ubiquitination-related gene families within the Chlamydiae.</title>
        <authorList>
            <person name="Domman D."/>
            <person name="Collingro A."/>
            <person name="Lagkouvardos I."/>
            <person name="Gehre L."/>
            <person name="Weinmaier T."/>
            <person name="Rattei T."/>
            <person name="Subtil A."/>
            <person name="Horn M."/>
        </authorList>
    </citation>
    <scope>NUCLEOTIDE SEQUENCE [LARGE SCALE GENOMIC DNA]</scope>
    <source>
        <strain evidence="4 5">EI2</strain>
    </source>
</reference>
<dbReference type="EC" id="2.7.7.-" evidence="4"/>
<protein>
    <submittedName>
        <fullName evidence="4">Putative uridylyltransferase</fullName>
        <ecNumber evidence="4">2.7.7.-</ecNumber>
    </submittedName>
</protein>
<dbReference type="Proteomes" id="UP000031465">
    <property type="component" value="Unassembled WGS sequence"/>
</dbReference>
<dbReference type="Pfam" id="PF01704">
    <property type="entry name" value="UDPGP"/>
    <property type="match status" value="1"/>
</dbReference>
<name>A0A0C1K577_9BACT</name>
<dbReference type="GO" id="GO:0070569">
    <property type="term" value="F:uridylyltransferase activity"/>
    <property type="evidence" value="ECO:0007669"/>
    <property type="project" value="InterPro"/>
</dbReference>
<keyword evidence="2 4" id="KW-0808">Transferase</keyword>
<dbReference type="PANTHER" id="PTHR11952">
    <property type="entry name" value="UDP- GLUCOSE PYROPHOSPHORYLASE"/>
    <property type="match status" value="1"/>
</dbReference>
<evidence type="ECO:0000256" key="3">
    <source>
        <dbReference type="ARBA" id="ARBA00022695"/>
    </source>
</evidence>
<evidence type="ECO:0000313" key="5">
    <source>
        <dbReference type="Proteomes" id="UP000031465"/>
    </source>
</evidence>
<dbReference type="PATRIC" id="fig|362787.3.peg.17"/>
<comment type="similarity">
    <text evidence="1">Belongs to the UDPGP type 1 family.</text>
</comment>
<comment type="caution">
    <text evidence="4">The sequence shown here is derived from an EMBL/GenBank/DDBJ whole genome shotgun (WGS) entry which is preliminary data.</text>
</comment>
<gene>
    <name evidence="4" type="primary">glmU</name>
    <name evidence="4" type="ORF">DB44_AI00080</name>
</gene>
<dbReference type="InterPro" id="IPR029044">
    <property type="entry name" value="Nucleotide-diphossugar_trans"/>
</dbReference>
<dbReference type="AlphaFoldDB" id="A0A0C1K577"/>
<dbReference type="InterPro" id="IPR002618">
    <property type="entry name" value="UDPGP_fam"/>
</dbReference>
<dbReference type="PANTHER" id="PTHR11952:SF2">
    <property type="entry name" value="LD24639P"/>
    <property type="match status" value="1"/>
</dbReference>
<dbReference type="InterPro" id="IPR039741">
    <property type="entry name" value="UDP-sugar_pyrophosphorylase"/>
</dbReference>
<evidence type="ECO:0000313" key="4">
    <source>
        <dbReference type="EMBL" id="KIC74447.1"/>
    </source>
</evidence>
<dbReference type="EMBL" id="JSAN01000009">
    <property type="protein sequence ID" value="KIC74447.1"/>
    <property type="molecule type" value="Genomic_DNA"/>
</dbReference>
<organism evidence="4 5">
    <name type="scientific">Candidatus Protochlamydia amoebophila</name>
    <dbReference type="NCBI Taxonomy" id="362787"/>
    <lineage>
        <taxon>Bacteria</taxon>
        <taxon>Pseudomonadati</taxon>
        <taxon>Chlamydiota</taxon>
        <taxon>Chlamydiia</taxon>
        <taxon>Parachlamydiales</taxon>
        <taxon>Parachlamydiaceae</taxon>
        <taxon>Candidatus Protochlamydia</taxon>
    </lineage>
</organism>
<sequence length="376" mass="42855">MQLKGKQLLQNGKMGCIVLAGGQGTRLCFEGPKGLFPVSVIKHKSLFQLLAEKTVAASKQVNFPLSLAIMTSPENDQVTKQFFVENDYWGLSKDQISFFCQSTLPLLNAEGSLFLETKSRIAEGPNGNGHCLHDFYQSGLYDVWKQRGIEYINIILVDNSLADPFDAELLGFHHQQKAEITIKCTEKHEPQEKVGILVKENHRVKVIEYSELSDQHKNASEANRRLQYCCANLSLFCFSMSFIENTLPNHPFLPLHKAWKAAKFVNEQGITTLSSHPIAWKFETFIFDWLQYSKKVFALLYPRHQCFAPLKNFQGNDSLESVQKALIYREKEILKSITGLEPPSNLIELAADFYYPTADLLNKWKNRLAKTLYVEP</sequence>
<accession>A0A0C1K577</accession>
<dbReference type="SUPFAM" id="SSF53448">
    <property type="entry name" value="Nucleotide-diphospho-sugar transferases"/>
    <property type="match status" value="1"/>
</dbReference>
<proteinExistence type="inferred from homology"/>
<evidence type="ECO:0000256" key="1">
    <source>
        <dbReference type="ARBA" id="ARBA00010401"/>
    </source>
</evidence>
<keyword evidence="3 4" id="KW-0548">Nucleotidyltransferase</keyword>